<name>A0A6C0HHH3_9ZZZZ</name>
<reference evidence="1" key="1">
    <citation type="journal article" date="2020" name="Nature">
        <title>Giant virus diversity and host interactions through global metagenomics.</title>
        <authorList>
            <person name="Schulz F."/>
            <person name="Roux S."/>
            <person name="Paez-Espino D."/>
            <person name="Jungbluth S."/>
            <person name="Walsh D.A."/>
            <person name="Denef V.J."/>
            <person name="McMahon K.D."/>
            <person name="Konstantinidis K.T."/>
            <person name="Eloe-Fadrosh E.A."/>
            <person name="Kyrpides N.C."/>
            <person name="Woyke T."/>
        </authorList>
    </citation>
    <scope>NUCLEOTIDE SEQUENCE</scope>
    <source>
        <strain evidence="1">GVMAG-M-3300023184-101</strain>
    </source>
</reference>
<protein>
    <submittedName>
        <fullName evidence="1">Uncharacterized protein</fullName>
    </submittedName>
</protein>
<sequence length="82" mass="9616">MENDTTTNTNTNTILIDSPEHLNVDFMKLQKMAFVYNAIESGWSVKKNEDKYIFTKKHEGKKEVYLESYVRKFIEAHLGARD</sequence>
<accession>A0A6C0HHH3</accession>
<evidence type="ECO:0000313" key="1">
    <source>
        <dbReference type="EMBL" id="QHT79556.1"/>
    </source>
</evidence>
<proteinExistence type="predicted"/>
<dbReference type="EMBL" id="MN739950">
    <property type="protein sequence ID" value="QHT79556.1"/>
    <property type="molecule type" value="Genomic_DNA"/>
</dbReference>
<organism evidence="1">
    <name type="scientific">viral metagenome</name>
    <dbReference type="NCBI Taxonomy" id="1070528"/>
    <lineage>
        <taxon>unclassified sequences</taxon>
        <taxon>metagenomes</taxon>
        <taxon>organismal metagenomes</taxon>
    </lineage>
</organism>
<dbReference type="AlphaFoldDB" id="A0A6C0HHH3"/>